<accession>A0A183TK94</accession>
<dbReference type="AlphaFoldDB" id="A0A183TK94"/>
<reference evidence="2 3" key="2">
    <citation type="submission" date="2018-11" db="EMBL/GenBank/DDBJ databases">
        <authorList>
            <consortium name="Pathogen Informatics"/>
        </authorList>
    </citation>
    <scope>NUCLEOTIDE SEQUENCE [LARGE SCALE GENOMIC DNA]</scope>
    <source>
        <strain evidence="2 3">NST_G2</strain>
    </source>
</reference>
<organism evidence="4">
    <name type="scientific">Schistocephalus solidus</name>
    <name type="common">Tapeworm</name>
    <dbReference type="NCBI Taxonomy" id="70667"/>
    <lineage>
        <taxon>Eukaryota</taxon>
        <taxon>Metazoa</taxon>
        <taxon>Spiralia</taxon>
        <taxon>Lophotrochozoa</taxon>
        <taxon>Platyhelminthes</taxon>
        <taxon>Cestoda</taxon>
        <taxon>Eucestoda</taxon>
        <taxon>Diphyllobothriidea</taxon>
        <taxon>Diphyllobothriidae</taxon>
        <taxon>Schistocephalus</taxon>
    </lineage>
</organism>
<gene>
    <name evidence="2" type="ORF">SSLN_LOCUS16892</name>
</gene>
<dbReference type="WBParaSite" id="SSLN_0001753901-mRNA-1">
    <property type="protein sequence ID" value="SSLN_0001753901-mRNA-1"/>
    <property type="gene ID" value="SSLN_0001753901"/>
</dbReference>
<feature type="region of interest" description="Disordered" evidence="1">
    <location>
        <begin position="69"/>
        <end position="88"/>
    </location>
</feature>
<feature type="compositionally biased region" description="Low complexity" evidence="1">
    <location>
        <begin position="73"/>
        <end position="84"/>
    </location>
</feature>
<evidence type="ECO:0000313" key="4">
    <source>
        <dbReference type="WBParaSite" id="SSLN_0001753901-mRNA-1"/>
    </source>
</evidence>
<protein>
    <submittedName>
        <fullName evidence="2 4">Uncharacterized protein</fullName>
    </submittedName>
</protein>
<keyword evidence="3" id="KW-1185">Reference proteome</keyword>
<reference evidence="4" key="1">
    <citation type="submission" date="2016-06" db="UniProtKB">
        <authorList>
            <consortium name="WormBaseParasite"/>
        </authorList>
    </citation>
    <scope>IDENTIFICATION</scope>
</reference>
<name>A0A183TK94_SCHSO</name>
<dbReference type="Proteomes" id="UP000275846">
    <property type="component" value="Unassembled WGS sequence"/>
</dbReference>
<proteinExistence type="predicted"/>
<evidence type="ECO:0000313" key="2">
    <source>
        <dbReference type="EMBL" id="VDM03278.1"/>
    </source>
</evidence>
<evidence type="ECO:0000313" key="3">
    <source>
        <dbReference type="Proteomes" id="UP000275846"/>
    </source>
</evidence>
<dbReference type="EMBL" id="UYSU01041659">
    <property type="protein sequence ID" value="VDM03278.1"/>
    <property type="molecule type" value="Genomic_DNA"/>
</dbReference>
<evidence type="ECO:0000256" key="1">
    <source>
        <dbReference type="SAM" id="MobiDB-lite"/>
    </source>
</evidence>
<sequence>MKQCDSIADYQRFQRELCQPPSWFRNPSRYDAAPRSAWFSQTPPSAGQILPSFPYNLNGEFADVVALTESSRRPTSTTSEVPTVLPDDAKSAYRMHAERTPGDPTVDCNRTQADLFVATTVSTATVTTAAFDPKLTPSCTNTMNPYEFCCSQTYGGGDQFNLVEKGGDEYSIHGV</sequence>